<keyword evidence="3" id="KW-1185">Reference proteome</keyword>
<dbReference type="Proteomes" id="UP001224775">
    <property type="component" value="Unassembled WGS sequence"/>
</dbReference>
<accession>A0AAD9D451</accession>
<evidence type="ECO:0000313" key="3">
    <source>
        <dbReference type="Proteomes" id="UP001224775"/>
    </source>
</evidence>
<proteinExistence type="predicted"/>
<feature type="signal peptide" evidence="1">
    <location>
        <begin position="1"/>
        <end position="17"/>
    </location>
</feature>
<evidence type="ECO:0000313" key="2">
    <source>
        <dbReference type="EMBL" id="KAK1733271.1"/>
    </source>
</evidence>
<comment type="caution">
    <text evidence="2">The sequence shown here is derived from an EMBL/GenBank/DDBJ whole genome shotgun (WGS) entry which is preliminary data.</text>
</comment>
<dbReference type="AlphaFoldDB" id="A0AAD9D451"/>
<reference evidence="2" key="1">
    <citation type="submission" date="2023-06" db="EMBL/GenBank/DDBJ databases">
        <title>Survivors Of The Sea: Transcriptome response of Skeletonema marinoi to long-term dormancy.</title>
        <authorList>
            <person name="Pinder M.I.M."/>
            <person name="Kourtchenko O."/>
            <person name="Robertson E.K."/>
            <person name="Larsson T."/>
            <person name="Maumus F."/>
            <person name="Osuna-Cruz C.M."/>
            <person name="Vancaester E."/>
            <person name="Stenow R."/>
            <person name="Vandepoele K."/>
            <person name="Ploug H."/>
            <person name="Bruchert V."/>
            <person name="Godhe A."/>
            <person name="Topel M."/>
        </authorList>
    </citation>
    <scope>NUCLEOTIDE SEQUENCE</scope>
    <source>
        <strain evidence="2">R05AC</strain>
    </source>
</reference>
<keyword evidence="1" id="KW-0732">Signal</keyword>
<evidence type="ECO:0000256" key="1">
    <source>
        <dbReference type="SAM" id="SignalP"/>
    </source>
</evidence>
<organism evidence="2 3">
    <name type="scientific">Skeletonema marinoi</name>
    <dbReference type="NCBI Taxonomy" id="267567"/>
    <lineage>
        <taxon>Eukaryota</taxon>
        <taxon>Sar</taxon>
        <taxon>Stramenopiles</taxon>
        <taxon>Ochrophyta</taxon>
        <taxon>Bacillariophyta</taxon>
        <taxon>Coscinodiscophyceae</taxon>
        <taxon>Thalassiosirophycidae</taxon>
        <taxon>Thalassiosirales</taxon>
        <taxon>Skeletonemataceae</taxon>
        <taxon>Skeletonema</taxon>
        <taxon>Skeletonema marinoi-dohrnii complex</taxon>
    </lineage>
</organism>
<gene>
    <name evidence="2" type="ORF">QTG54_015988</name>
</gene>
<name>A0AAD9D451_9STRA</name>
<dbReference type="EMBL" id="JATAAI010000051">
    <property type="protein sequence ID" value="KAK1733271.1"/>
    <property type="molecule type" value="Genomic_DNA"/>
</dbReference>
<sequence>MRTALLFTSLLLATATAKNGGNKHPANKNNGNTKKLGGFETFTEANSITATTGTVGHCTITSTTGQTCSIGIAQSFTLTDVYGTSIDYDCSCPSLCDSGNAGVGSYTCTITSENYSGDEFCGDVDIASSIFTDIGCSMDTADGTMRCEENCYCDAEAHLCTSEGEECCAGSCVKNTGQGVKGWELQCMSEEEAEDMAKGNVGGGQQNNDFEIAE</sequence>
<feature type="chain" id="PRO_5042188122" evidence="1">
    <location>
        <begin position="18"/>
        <end position="214"/>
    </location>
</feature>
<protein>
    <submittedName>
        <fullName evidence="2">Uncharacterized protein</fullName>
    </submittedName>
</protein>